<protein>
    <recommendedName>
        <fullName evidence="4">AlgX/AlgJ SGNH hydrolase-like domain-containing protein</fullName>
    </recommendedName>
</protein>
<reference evidence="2 3" key="1">
    <citation type="submission" date="2018-07" db="EMBL/GenBank/DDBJ databases">
        <title>GABA Modulating Bacteria of the Human Gut Microbiota.</title>
        <authorList>
            <person name="Strandwitz P."/>
            <person name="Kim K.H."/>
            <person name="Terekhova D."/>
            <person name="Liu J.K."/>
            <person name="Sharma A."/>
            <person name="Levering J."/>
            <person name="Mcdonald D."/>
            <person name="Dietrich D."/>
            <person name="Ramadhar T.R."/>
            <person name="Lekbua A."/>
            <person name="Mroue N."/>
            <person name="Liston C."/>
            <person name="Stewart E.J."/>
            <person name="Dubin M.J."/>
            <person name="Zengler K."/>
            <person name="Knight R."/>
            <person name="Gilbert J.A."/>
            <person name="Clardy J."/>
            <person name="Lewis K."/>
        </authorList>
    </citation>
    <scope>NUCLEOTIDE SEQUENCE [LARGE SCALE GENOMIC DNA]</scope>
    <source>
        <strain evidence="2 3">KLE1738</strain>
    </source>
</reference>
<evidence type="ECO:0000313" key="2">
    <source>
        <dbReference type="EMBL" id="RFT07013.1"/>
    </source>
</evidence>
<organism evidence="2 3">
    <name type="scientific">Evtepia gabavorous</name>
    <dbReference type="NCBI Taxonomy" id="2211183"/>
    <lineage>
        <taxon>Bacteria</taxon>
        <taxon>Bacillati</taxon>
        <taxon>Bacillota</taxon>
        <taxon>Clostridia</taxon>
        <taxon>Eubacteriales</taxon>
        <taxon>Evtepia</taxon>
    </lineage>
</organism>
<name>A0A3E2B4R3_9FIRM</name>
<keyword evidence="3" id="KW-1185">Reference proteome</keyword>
<dbReference type="RefSeq" id="WP_117141956.1">
    <property type="nucleotide sequence ID" value="NZ_CAKXKJ010000004.1"/>
</dbReference>
<comment type="caution">
    <text evidence="2">The sequence shown here is derived from an EMBL/GenBank/DDBJ whole genome shotgun (WGS) entry which is preliminary data.</text>
</comment>
<feature type="transmembrane region" description="Helical" evidence="1">
    <location>
        <begin position="67"/>
        <end position="86"/>
    </location>
</feature>
<evidence type="ECO:0000313" key="3">
    <source>
        <dbReference type="Proteomes" id="UP000260649"/>
    </source>
</evidence>
<dbReference type="EMBL" id="QQRQ01000005">
    <property type="protein sequence ID" value="RFT07013.1"/>
    <property type="molecule type" value="Genomic_DNA"/>
</dbReference>
<dbReference type="OrthoDB" id="175771at2"/>
<keyword evidence="1" id="KW-1133">Transmembrane helix</keyword>
<gene>
    <name evidence="2" type="ORF">DV520_04790</name>
</gene>
<keyword evidence="1" id="KW-0812">Transmembrane</keyword>
<keyword evidence="1" id="KW-0472">Membrane</keyword>
<proteinExistence type="predicted"/>
<accession>A0A3E2B4R3</accession>
<evidence type="ECO:0000256" key="1">
    <source>
        <dbReference type="SAM" id="Phobius"/>
    </source>
</evidence>
<sequence>MRANRKNSIRTWGARLWTAWDLPGRISRGRAGLARAWQAWRADPRGHLARPFRRLGRALPRLRCREGAVVLVVGGLLVTLSVWAWVQPPKHYSETEERGLAWYLDPKWEDLADGSFAGDFAQHTQDQFPLRDSFRTVKGLSALKLLGQKDLDHLYQAGTYLAQMEYPLRPEMLDHAAKKIQWVYDTYLAGTDVTCYLSMIPGKNAYLAEEYGYPSLDYGELFQYMRAHTPPMEYVDITDLLSLEDYYNTDSHWRQEKILDVAQRLAGAMGAEIDGPEAYHVQRLARPFTGRYAIQMGLTMAWEDLYYLTSPTLDQCLVAVYDQGGRPQRKKVYEVASGHLNYPYVLFLSGSKGLVTVKNLQAPMDKNLILFRDSYGSSLAPLLASGYRTITLVDLRYLSSDQLDQYIDFEDQDVLFLYSTLLLNNSLSMR</sequence>
<dbReference type="GeneID" id="97995052"/>
<dbReference type="Proteomes" id="UP000260649">
    <property type="component" value="Unassembled WGS sequence"/>
</dbReference>
<dbReference type="AlphaFoldDB" id="A0A3E2B4R3"/>
<evidence type="ECO:0008006" key="4">
    <source>
        <dbReference type="Google" id="ProtNLM"/>
    </source>
</evidence>